<feature type="compositionally biased region" description="Basic and acidic residues" evidence="1">
    <location>
        <begin position="452"/>
        <end position="462"/>
    </location>
</feature>
<sequence>MSQIPLNHSGAAGSSALSGLGGPSAGTRKDSGRAVALPATAPNASAPSFSQLLNQSASHLKAQAPQTPFASTSLPGPSMASPQTPNVATASSNAAQAAQRAAQNRAANGAGHGNGNGTSGTAQEENKLNARNALNRNAANKQADAPKTPAPSAQAKADAADAAARPVGARNTATDNSQSSQAGGKTDGTEATAGQDDQDAKDTPAAGDPTAAAQQMLAMLRGDAPAEARPQGKADGLVDGTGEDHAAVAGHGKGGHAHAGGAAGHDALQQELQQATAADADGKKPADEALEGLQALAGGSKEIALGDHAAAGGPGHSFEALLAAAQQADGTGAAGATDAPRAADAPSVPLSQPLDSPDFAPELSASVSLLIQDGVHEAQLQLNPADMGPVAIQIQLDGQQAQVNFHAAQAETRDVLMRSMPDLAAALQNQGITLSGGGVFAQTQSGNGQDGRGSDRDGDGRRGGLGGKGGDDGLTSVARSERRTAPRGLVDLYA</sequence>
<feature type="region of interest" description="Disordered" evidence="1">
    <location>
        <begin position="437"/>
        <end position="494"/>
    </location>
</feature>
<evidence type="ECO:0000256" key="1">
    <source>
        <dbReference type="SAM" id="MobiDB-lite"/>
    </source>
</evidence>
<feature type="compositionally biased region" description="Low complexity" evidence="1">
    <location>
        <begin position="329"/>
        <end position="346"/>
    </location>
</feature>
<feature type="compositionally biased region" description="Low complexity" evidence="1">
    <location>
        <begin position="129"/>
        <end position="141"/>
    </location>
</feature>
<feature type="domain" description="Flagellar hook-length control protein-like C-terminal" evidence="2">
    <location>
        <begin position="371"/>
        <end position="447"/>
    </location>
</feature>
<feature type="region of interest" description="Disordered" evidence="1">
    <location>
        <begin position="329"/>
        <end position="359"/>
    </location>
</feature>
<proteinExistence type="predicted"/>
<feature type="region of interest" description="Disordered" evidence="1">
    <location>
        <begin position="1"/>
        <end position="266"/>
    </location>
</feature>
<reference evidence="3 4" key="1">
    <citation type="submission" date="2020-08" db="EMBL/GenBank/DDBJ databases">
        <title>Genomic Encyclopedia of Type Strains, Phase III (KMG-III): the genomes of soil and plant-associated and newly described type strains.</title>
        <authorList>
            <person name="Whitman W."/>
        </authorList>
    </citation>
    <scope>NUCLEOTIDE SEQUENCE [LARGE SCALE GENOMIC DNA]</scope>
    <source>
        <strain evidence="3 4">CECT 7247</strain>
    </source>
</reference>
<evidence type="ECO:0000313" key="4">
    <source>
        <dbReference type="Proteomes" id="UP000574369"/>
    </source>
</evidence>
<keyword evidence="3" id="KW-0969">Cilium</keyword>
<evidence type="ECO:0000313" key="3">
    <source>
        <dbReference type="EMBL" id="MBB3196517.1"/>
    </source>
</evidence>
<dbReference type="InterPro" id="IPR021136">
    <property type="entry name" value="Flagellar_hook_control-like_C"/>
</dbReference>
<feature type="compositionally biased region" description="Low complexity" evidence="1">
    <location>
        <begin position="150"/>
        <end position="169"/>
    </location>
</feature>
<dbReference type="CDD" id="cd17470">
    <property type="entry name" value="T3SS_Flik_C"/>
    <property type="match status" value="1"/>
</dbReference>
<keyword evidence="4" id="KW-1185">Reference proteome</keyword>
<feature type="compositionally biased region" description="Low complexity" evidence="1">
    <location>
        <begin position="203"/>
        <end position="213"/>
    </location>
</feature>
<evidence type="ECO:0000259" key="2">
    <source>
        <dbReference type="Pfam" id="PF02120"/>
    </source>
</evidence>
<feature type="compositionally biased region" description="Low complexity" evidence="1">
    <location>
        <begin position="9"/>
        <end position="18"/>
    </location>
</feature>
<comment type="caution">
    <text evidence="3">The sequence shown here is derived from an EMBL/GenBank/DDBJ whole genome shotgun (WGS) entry which is preliminary data.</text>
</comment>
<protein>
    <submittedName>
        <fullName evidence="3">Flagellar hook-length control protein FliK</fullName>
    </submittedName>
</protein>
<dbReference type="RefSeq" id="WP_088454747.1">
    <property type="nucleotide sequence ID" value="NZ_JACHXO010000008.1"/>
</dbReference>
<dbReference type="Pfam" id="PF02120">
    <property type="entry name" value="Flg_hook"/>
    <property type="match status" value="1"/>
</dbReference>
<dbReference type="PANTHER" id="PTHR37533">
    <property type="entry name" value="FLAGELLAR HOOK-LENGTH CONTROL PROTEIN"/>
    <property type="match status" value="1"/>
</dbReference>
<dbReference type="InterPro" id="IPR038610">
    <property type="entry name" value="FliK-like_C_sf"/>
</dbReference>
<dbReference type="EMBL" id="JACHXO010000008">
    <property type="protein sequence ID" value="MBB3196517.1"/>
    <property type="molecule type" value="Genomic_DNA"/>
</dbReference>
<feature type="compositionally biased region" description="Polar residues" evidence="1">
    <location>
        <begin position="42"/>
        <end position="87"/>
    </location>
</feature>
<keyword evidence="3" id="KW-0282">Flagellum</keyword>
<dbReference type="InterPro" id="IPR052563">
    <property type="entry name" value="FliK"/>
</dbReference>
<dbReference type="PANTHER" id="PTHR37533:SF2">
    <property type="entry name" value="FLAGELLAR HOOK-LENGTH CONTROL PROTEIN"/>
    <property type="match status" value="1"/>
</dbReference>
<feature type="compositionally biased region" description="Low complexity" evidence="1">
    <location>
        <begin position="88"/>
        <end position="109"/>
    </location>
</feature>
<dbReference type="Gene3D" id="3.30.750.140">
    <property type="match status" value="1"/>
</dbReference>
<gene>
    <name evidence="3" type="ORF">FHS28_003939</name>
</gene>
<accession>A0ABR6GWM3</accession>
<name>A0ABR6GWM3_9BURK</name>
<dbReference type="Proteomes" id="UP000574369">
    <property type="component" value="Unassembled WGS sequence"/>
</dbReference>
<feature type="compositionally biased region" description="Polar residues" evidence="1">
    <location>
        <begin position="171"/>
        <end position="183"/>
    </location>
</feature>
<organism evidence="3 4">
    <name type="scientific">Roseateles terrae</name>
    <dbReference type="NCBI Taxonomy" id="431060"/>
    <lineage>
        <taxon>Bacteria</taxon>
        <taxon>Pseudomonadati</taxon>
        <taxon>Pseudomonadota</taxon>
        <taxon>Betaproteobacteria</taxon>
        <taxon>Burkholderiales</taxon>
        <taxon>Sphaerotilaceae</taxon>
        <taxon>Roseateles</taxon>
    </lineage>
</organism>
<keyword evidence="3" id="KW-0966">Cell projection</keyword>